<reference evidence="4" key="1">
    <citation type="journal article" date="2019" name="Int. J. Syst. Evol. Microbiol.">
        <title>The Global Catalogue of Microorganisms (GCM) 10K type strain sequencing project: providing services to taxonomists for standard genome sequencing and annotation.</title>
        <authorList>
            <consortium name="The Broad Institute Genomics Platform"/>
            <consortium name="The Broad Institute Genome Sequencing Center for Infectious Disease"/>
            <person name="Wu L."/>
            <person name="Ma J."/>
        </authorList>
    </citation>
    <scope>NUCLEOTIDE SEQUENCE [LARGE SCALE GENOMIC DNA]</scope>
    <source>
        <strain evidence="4">CCUG 55250</strain>
    </source>
</reference>
<organism evidence="3 4">
    <name type="scientific">Larkinella bovis</name>
    <dbReference type="NCBI Taxonomy" id="683041"/>
    <lineage>
        <taxon>Bacteria</taxon>
        <taxon>Pseudomonadati</taxon>
        <taxon>Bacteroidota</taxon>
        <taxon>Cytophagia</taxon>
        <taxon>Cytophagales</taxon>
        <taxon>Spirosomataceae</taxon>
        <taxon>Larkinella</taxon>
    </lineage>
</organism>
<proteinExistence type="predicted"/>
<keyword evidence="4" id="KW-1185">Reference proteome</keyword>
<dbReference type="SUPFAM" id="SSF49313">
    <property type="entry name" value="Cadherin-like"/>
    <property type="match status" value="2"/>
</dbReference>
<gene>
    <name evidence="3" type="ORF">ACFPMF_26125</name>
</gene>
<comment type="caution">
    <text evidence="3">The sequence shown here is derived from an EMBL/GenBank/DDBJ whole genome shotgun (WGS) entry which is preliminary data.</text>
</comment>
<protein>
    <submittedName>
        <fullName evidence="3">Ig domain-containing protein</fullName>
    </submittedName>
</protein>
<feature type="region of interest" description="Disordered" evidence="1">
    <location>
        <begin position="46"/>
        <end position="70"/>
    </location>
</feature>
<feature type="non-terminal residue" evidence="3">
    <location>
        <position position="1"/>
    </location>
</feature>
<evidence type="ECO:0000313" key="3">
    <source>
        <dbReference type="EMBL" id="MFC5412829.1"/>
    </source>
</evidence>
<dbReference type="NCBIfam" id="TIGR04183">
    <property type="entry name" value="Por_Secre_tail"/>
    <property type="match status" value="1"/>
</dbReference>
<dbReference type="InterPro" id="IPR006644">
    <property type="entry name" value="Cadg"/>
</dbReference>
<feature type="region of interest" description="Disordered" evidence="1">
    <location>
        <begin position="154"/>
        <end position="173"/>
    </location>
</feature>
<accession>A0ABW0IH51</accession>
<dbReference type="Gene3D" id="2.60.40.10">
    <property type="entry name" value="Immunoglobulins"/>
    <property type="match status" value="2"/>
</dbReference>
<dbReference type="InterPro" id="IPR015919">
    <property type="entry name" value="Cadherin-like_sf"/>
</dbReference>
<evidence type="ECO:0000259" key="2">
    <source>
        <dbReference type="SMART" id="SM00736"/>
    </source>
</evidence>
<sequence length="551" mass="58975">QDLKDNGKGNGSHGYRWDTAEELKNNQSYQVWGRVQGTTYLLKGSPKTLTCTGNNTPTPPTTPTTPTNQPPVAPTVVSLTATVNVAYQTVLPVFTDPEGGTLTYAVSGLPTGLSFEALSRSLSGTVTTVGSYSVTYTATDNQNAKTSVELTLTVNPGTTTPTPPTTPTTPTTNPLVLLAPDYDCQTGRITFRTSGGDNTTIEYRADGVTDWTTTSTHTLLLTMRQGSTLDIEARQSGKVIKYTYKTACNNGKSPLPDQVITKGLFHTFTLPEAGAGVQMEVIGLPDGITYNASNRTASGRPQTAGEYMVTLKSTTSDQKTYSLTFKLTVREPQLTVQLMKAGNASVRQVIQELINNSSITISSLPERVNFFCTSNVPVGSIAFALTGASSNNYVDNQTPFGLFGDDDGFKPLAGTYILRVAAFTGANGSGETIITKNIAFSFVQSGGRIAITAENAETAGSEWLVYPNPVREVINLTAPAHGVTKPGTAVPYTFSLSSANGTQWELKGQVVDPDRRKMMIDVEPLQLPTGVYFLRIQNEDGVLKVIKVLKQ</sequence>
<name>A0ABW0IH51_9BACT</name>
<dbReference type="Pfam" id="PF05345">
    <property type="entry name" value="He_PIG"/>
    <property type="match status" value="2"/>
</dbReference>
<dbReference type="InterPro" id="IPR026444">
    <property type="entry name" value="Secre_tail"/>
</dbReference>
<dbReference type="InterPro" id="IPR013783">
    <property type="entry name" value="Ig-like_fold"/>
</dbReference>
<evidence type="ECO:0000313" key="4">
    <source>
        <dbReference type="Proteomes" id="UP001596106"/>
    </source>
</evidence>
<feature type="domain" description="Dystroglycan-type cadherin-like" evidence="2">
    <location>
        <begin position="71"/>
        <end position="161"/>
    </location>
</feature>
<dbReference type="RefSeq" id="WP_379850743.1">
    <property type="nucleotide sequence ID" value="NZ_JBHSMA010000016.1"/>
</dbReference>
<feature type="compositionally biased region" description="Pro residues" evidence="1">
    <location>
        <begin position="57"/>
        <end position="70"/>
    </location>
</feature>
<evidence type="ECO:0000256" key="1">
    <source>
        <dbReference type="SAM" id="MobiDB-lite"/>
    </source>
</evidence>
<dbReference type="SMART" id="SM00736">
    <property type="entry name" value="CADG"/>
    <property type="match status" value="1"/>
</dbReference>
<dbReference type="Proteomes" id="UP001596106">
    <property type="component" value="Unassembled WGS sequence"/>
</dbReference>
<dbReference type="EMBL" id="JBHSMA010000016">
    <property type="protein sequence ID" value="MFC5412829.1"/>
    <property type="molecule type" value="Genomic_DNA"/>
</dbReference>